<feature type="region of interest" description="Disordered" evidence="1">
    <location>
        <begin position="371"/>
        <end position="489"/>
    </location>
</feature>
<gene>
    <name evidence="3" type="ORF">niasHT_024234</name>
</gene>
<keyword evidence="2" id="KW-0812">Transmembrane</keyword>
<feature type="compositionally biased region" description="Basic and acidic residues" evidence="1">
    <location>
        <begin position="585"/>
        <end position="603"/>
    </location>
</feature>
<feature type="region of interest" description="Disordered" evidence="1">
    <location>
        <begin position="151"/>
        <end position="182"/>
    </location>
</feature>
<feature type="compositionally biased region" description="Polar residues" evidence="1">
    <location>
        <begin position="422"/>
        <end position="469"/>
    </location>
</feature>
<protein>
    <submittedName>
        <fullName evidence="3">Uncharacterized protein</fullName>
    </submittedName>
</protein>
<evidence type="ECO:0000256" key="1">
    <source>
        <dbReference type="SAM" id="MobiDB-lite"/>
    </source>
</evidence>
<feature type="compositionally biased region" description="Low complexity" evidence="1">
    <location>
        <begin position="568"/>
        <end position="577"/>
    </location>
</feature>
<dbReference type="EMBL" id="JBICBT010000941">
    <property type="protein sequence ID" value="KAL3091652.1"/>
    <property type="molecule type" value="Genomic_DNA"/>
</dbReference>
<sequence>MFFFIRRRRIGQIFSSFSAFFIVHFHTLALAKIAERDTFGASPPPGPSLAPSPADSLGAPVAFPIFRPPMVSVHRQMGTTEKKRPMAKDHRLFPSLSLHNLSAVEEVSVTSAGGLSSSLASSVVEEEDDNLSQEEEELAFSPVQIFNPIKLDNGSSSNSTPPPKTFHRLGEFGTRQNGKEGIGRTTTISNLLPTHPSAALSTSKNSTQRFLPFENVAHSSITPQFPVFTGMGMEIIESGESEGERTTTSTAEESEKEKQWKALQHKMKYNLTTEAKGNSQKTLKIGESAKNRSTEETILKKGIATSTSARNIYTPSIHIEPITKPTIGDILVGNNATIGAIENSTKSIGTMATEDEVTEDLLAIFTANSEHSSKTTVGKKGDAFGQQIGDRSTQMTTKVPMMGPIEEIIPRPNISKIRGNEQKQQQSQSSHTERPTTTQQNISSSRRTTTAQSEPTTEATNTTPIQITENATLKTTQMTTTTTTDVEPTSTSIKAITEQFGEREMHTEGIEGRITIGTKRKPSKTTVMGTTDNSEWLRGNHIEEGSEEAMSTTSQRGRMSTKAPPPTATTSTWSSTPRKSGGETNDAKENKKAHETSRTAATERTEGNVNFRLLAIAGIIAVLFIMVGLGSICTGRYVRKSRQLHGKYRPAAYELQTTRPPPLTSSSMTFAPSNRMANCNELQQNRHFEFGQIHQIPPPVHCPHQLTMNGNDCREERLI</sequence>
<evidence type="ECO:0000313" key="3">
    <source>
        <dbReference type="EMBL" id="KAL3091652.1"/>
    </source>
</evidence>
<reference evidence="3 4" key="1">
    <citation type="submission" date="2024-10" db="EMBL/GenBank/DDBJ databases">
        <authorList>
            <person name="Kim D."/>
        </authorList>
    </citation>
    <scope>NUCLEOTIDE SEQUENCE [LARGE SCALE GENOMIC DNA]</scope>
    <source>
        <strain evidence="3">BH-2024</strain>
    </source>
</reference>
<feature type="region of interest" description="Disordered" evidence="1">
    <location>
        <begin position="237"/>
        <end position="256"/>
    </location>
</feature>
<name>A0ABD2JM00_9BILA</name>
<feature type="compositionally biased region" description="Low complexity" evidence="1">
    <location>
        <begin position="470"/>
        <end position="489"/>
    </location>
</feature>
<feature type="compositionally biased region" description="Polar residues" evidence="1">
    <location>
        <begin position="549"/>
        <end position="558"/>
    </location>
</feature>
<proteinExistence type="predicted"/>
<keyword evidence="2" id="KW-1133">Transmembrane helix</keyword>
<evidence type="ECO:0000313" key="4">
    <source>
        <dbReference type="Proteomes" id="UP001620626"/>
    </source>
</evidence>
<keyword evidence="2" id="KW-0472">Membrane</keyword>
<accession>A0ABD2JM00</accession>
<feature type="compositionally biased region" description="Polar residues" evidence="1">
    <location>
        <begin position="524"/>
        <end position="534"/>
    </location>
</feature>
<dbReference type="Proteomes" id="UP001620626">
    <property type="component" value="Unassembled WGS sequence"/>
</dbReference>
<feature type="region of interest" description="Disordered" evidence="1">
    <location>
        <begin position="516"/>
        <end position="603"/>
    </location>
</feature>
<comment type="caution">
    <text evidence="3">The sequence shown here is derived from an EMBL/GenBank/DDBJ whole genome shotgun (WGS) entry which is preliminary data.</text>
</comment>
<keyword evidence="4" id="KW-1185">Reference proteome</keyword>
<organism evidence="3 4">
    <name type="scientific">Heterodera trifolii</name>
    <dbReference type="NCBI Taxonomy" id="157864"/>
    <lineage>
        <taxon>Eukaryota</taxon>
        <taxon>Metazoa</taxon>
        <taxon>Ecdysozoa</taxon>
        <taxon>Nematoda</taxon>
        <taxon>Chromadorea</taxon>
        <taxon>Rhabditida</taxon>
        <taxon>Tylenchina</taxon>
        <taxon>Tylenchomorpha</taxon>
        <taxon>Tylenchoidea</taxon>
        <taxon>Heteroderidae</taxon>
        <taxon>Heteroderinae</taxon>
        <taxon>Heterodera</taxon>
    </lineage>
</organism>
<feature type="transmembrane region" description="Helical" evidence="2">
    <location>
        <begin position="613"/>
        <end position="638"/>
    </location>
</feature>
<dbReference type="AlphaFoldDB" id="A0ABD2JM00"/>
<evidence type="ECO:0000256" key="2">
    <source>
        <dbReference type="SAM" id="Phobius"/>
    </source>
</evidence>